<feature type="compositionally biased region" description="Basic and acidic residues" evidence="1">
    <location>
        <begin position="182"/>
        <end position="218"/>
    </location>
</feature>
<sequence length="870" mass="94879">MAAAAVPRWKPNKDEQADLDAMNTAVARIKRHTPSDPYFLEIPQENGARYNHHPSQRYQWTRDTPFARNEKESLQYQTFHLYEQGKEMFEQHSTRLDEPVSIRQAGVRTGTPSTAPKTKISLAAYKKKQNAATATPELKAQKAGDVPGKQAAVKGPVERAKAETEEMLAAIAEAEPEAPQAQKKESQAPGKDLKRKREELEEYQRDGERGLAAAKRDVGPAAKKAKPVENEPTEGTVVQDTQQREPQRKLGAAATTHNIAVPSQSKADEKKLPPRLSPTMSPLLPARLSPLEESSAMSLPPRLTPTMPLNISKTLEDDVDVPSASQSSLPPAAEVEFQEDSKKNTSSKDTTKRKSPLPPRNGFRTASDSLAVRSEVTEKLLDATPKAQVPSKDGEVAAPKLEKTKAYNPGVSPILQKPRLLLKLKYRKSQASAIKRILNMRVAPYKNVPASNLDVSQSSANELRPASNEKAKEESKSGNDNVKGVAQKVGPAKKDRTTEKQPVAEKRPPMEKPSISNSAKQNPADKRPVAEKPPAIEKRKLPEEERHEPSAKRLKDEAAAARKGPSTPAQQVVESPSTAKAQLQATPSARNNLLAVAMARDRSQDSNSTQTPPAAADTPSTSTTSQPNGIARHASSQPSSKTAKEQAWAAEARQFGKLGKELKHAASAHQSNRMNGGTVSVIDQKLAAVKSIESFLSFMVGFCCGDEAGQAAEPRPHPPEIRNWQSLQGFQGFVKRNAEPFPALSGLTASLSVVFAQRALEIATQYHREDGISRPEIFMMQALLTKSAAEADAKLDVDILTDSFPKSWSQRARKNPPVKEKLEVGKLGGQYKLPIGLATSPIRAARAGCALLREWLDAEKINYSLKLKLD</sequence>
<feature type="region of interest" description="Disordered" evidence="1">
    <location>
        <begin position="127"/>
        <end position="414"/>
    </location>
</feature>
<feature type="compositionally biased region" description="Polar residues" evidence="1">
    <location>
        <begin position="567"/>
        <end position="585"/>
    </location>
</feature>
<dbReference type="GeneID" id="35604616"/>
<protein>
    <submittedName>
        <fullName evidence="2">Uncharacterized protein</fullName>
    </submittedName>
</protein>
<dbReference type="OrthoDB" id="284473at2759"/>
<feature type="compositionally biased region" description="Polar residues" evidence="1">
    <location>
        <begin position="255"/>
        <end position="265"/>
    </location>
</feature>
<name>A0A2D3V770_9PEZI</name>
<dbReference type="Proteomes" id="UP000225277">
    <property type="component" value="Unassembled WGS sequence"/>
</dbReference>
<feature type="compositionally biased region" description="Low complexity" evidence="1">
    <location>
        <begin position="322"/>
        <end position="333"/>
    </location>
</feature>
<feature type="compositionally biased region" description="Low complexity" evidence="1">
    <location>
        <begin position="608"/>
        <end position="627"/>
    </location>
</feature>
<feature type="compositionally biased region" description="Basic and acidic residues" evidence="1">
    <location>
        <begin position="523"/>
        <end position="560"/>
    </location>
</feature>
<feature type="compositionally biased region" description="Basic and acidic residues" evidence="1">
    <location>
        <begin position="467"/>
        <end position="477"/>
    </location>
</feature>
<dbReference type="RefSeq" id="XP_023630557.1">
    <property type="nucleotide sequence ID" value="XM_023774789.1"/>
</dbReference>
<feature type="compositionally biased region" description="Polar residues" evidence="1">
    <location>
        <begin position="449"/>
        <end position="461"/>
    </location>
</feature>
<evidence type="ECO:0000256" key="1">
    <source>
        <dbReference type="SAM" id="MobiDB-lite"/>
    </source>
</evidence>
<feature type="compositionally biased region" description="Basic and acidic residues" evidence="1">
    <location>
        <begin position="392"/>
        <end position="405"/>
    </location>
</feature>
<organism evidence="2 3">
    <name type="scientific">Ramularia collo-cygni</name>
    <dbReference type="NCBI Taxonomy" id="112498"/>
    <lineage>
        <taxon>Eukaryota</taxon>
        <taxon>Fungi</taxon>
        <taxon>Dikarya</taxon>
        <taxon>Ascomycota</taxon>
        <taxon>Pezizomycotina</taxon>
        <taxon>Dothideomycetes</taxon>
        <taxon>Dothideomycetidae</taxon>
        <taxon>Mycosphaerellales</taxon>
        <taxon>Mycosphaerellaceae</taxon>
        <taxon>Ramularia</taxon>
    </lineage>
</organism>
<feature type="compositionally biased region" description="Basic and acidic residues" evidence="1">
    <location>
        <begin position="492"/>
        <end position="510"/>
    </location>
</feature>
<reference evidence="2 3" key="1">
    <citation type="submission" date="2016-03" db="EMBL/GenBank/DDBJ databases">
        <authorList>
            <person name="Ploux O."/>
        </authorList>
    </citation>
    <scope>NUCLEOTIDE SEQUENCE [LARGE SCALE GENOMIC DNA]</scope>
    <source>
        <strain evidence="2 3">URUG2</strain>
    </source>
</reference>
<feature type="region of interest" description="Disordered" evidence="1">
    <location>
        <begin position="441"/>
        <end position="585"/>
    </location>
</feature>
<feature type="compositionally biased region" description="Low complexity" evidence="1">
    <location>
        <begin position="167"/>
        <end position="181"/>
    </location>
</feature>
<dbReference type="EMBL" id="FJUY01000018">
    <property type="protein sequence ID" value="CZT23833.1"/>
    <property type="molecule type" value="Genomic_DNA"/>
</dbReference>
<accession>A0A2D3V770</accession>
<keyword evidence="3" id="KW-1185">Reference proteome</keyword>
<dbReference type="AlphaFoldDB" id="A0A2D3V770"/>
<feature type="region of interest" description="Disordered" evidence="1">
    <location>
        <begin position="599"/>
        <end position="649"/>
    </location>
</feature>
<proteinExistence type="predicted"/>
<evidence type="ECO:0000313" key="3">
    <source>
        <dbReference type="Proteomes" id="UP000225277"/>
    </source>
</evidence>
<gene>
    <name evidence="2" type="ORF">RCC_09547</name>
</gene>
<evidence type="ECO:0000313" key="2">
    <source>
        <dbReference type="EMBL" id="CZT23833.1"/>
    </source>
</evidence>
<dbReference type="STRING" id="112498.A0A2D3V770"/>